<evidence type="ECO:0000313" key="1">
    <source>
        <dbReference type="EMBL" id="KAK3392876.1"/>
    </source>
</evidence>
<name>A0AAE0P3W5_9PEZI</name>
<gene>
    <name evidence="1" type="ORF">B0H63DRAFT_491120</name>
</gene>
<proteinExistence type="predicted"/>
<organism evidence="1 2">
    <name type="scientific">Podospora didyma</name>
    <dbReference type="NCBI Taxonomy" id="330526"/>
    <lineage>
        <taxon>Eukaryota</taxon>
        <taxon>Fungi</taxon>
        <taxon>Dikarya</taxon>
        <taxon>Ascomycota</taxon>
        <taxon>Pezizomycotina</taxon>
        <taxon>Sordariomycetes</taxon>
        <taxon>Sordariomycetidae</taxon>
        <taxon>Sordariales</taxon>
        <taxon>Podosporaceae</taxon>
        <taxon>Podospora</taxon>
    </lineage>
</organism>
<reference evidence="1" key="1">
    <citation type="journal article" date="2023" name="Mol. Phylogenet. Evol.">
        <title>Genome-scale phylogeny and comparative genomics of the fungal order Sordariales.</title>
        <authorList>
            <person name="Hensen N."/>
            <person name="Bonometti L."/>
            <person name="Westerberg I."/>
            <person name="Brannstrom I.O."/>
            <person name="Guillou S."/>
            <person name="Cros-Aarteil S."/>
            <person name="Calhoun S."/>
            <person name="Haridas S."/>
            <person name="Kuo A."/>
            <person name="Mondo S."/>
            <person name="Pangilinan J."/>
            <person name="Riley R."/>
            <person name="LaButti K."/>
            <person name="Andreopoulos B."/>
            <person name="Lipzen A."/>
            <person name="Chen C."/>
            <person name="Yan M."/>
            <person name="Daum C."/>
            <person name="Ng V."/>
            <person name="Clum A."/>
            <person name="Steindorff A."/>
            <person name="Ohm R.A."/>
            <person name="Martin F."/>
            <person name="Silar P."/>
            <person name="Natvig D.O."/>
            <person name="Lalanne C."/>
            <person name="Gautier V."/>
            <person name="Ament-Velasquez S.L."/>
            <person name="Kruys A."/>
            <person name="Hutchinson M.I."/>
            <person name="Powell A.J."/>
            <person name="Barry K."/>
            <person name="Miller A.N."/>
            <person name="Grigoriev I.V."/>
            <person name="Debuchy R."/>
            <person name="Gladieux P."/>
            <person name="Hiltunen Thoren M."/>
            <person name="Johannesson H."/>
        </authorList>
    </citation>
    <scope>NUCLEOTIDE SEQUENCE</scope>
    <source>
        <strain evidence="1">CBS 232.78</strain>
    </source>
</reference>
<sequence length="281" mass="31365">MSVQNINWERHDRVLEKYRQGNLPCVHDANDGCNSHNPARRSIHFDASLLHSPVKPSGNQLPHNPPAAYTIPEIWSHLPHTPECLATLPSVHKSVPWSLSFYHVNALLYSPATHTSNLFAALSCVATTGTNPSLSWTVTPLVYRTADGGANSQALLVRYSLAFAVEANLGSWSDSPSHHGRAIAKQTFIGKKMREAKEEWRSENDDDDDGLQIKPLFCERCYTDTYLRFQLIGATTLVGVQVYKNQAQGLHPAMDPVWLSVRADSEFDISFTKMPQTVFKI</sequence>
<protein>
    <submittedName>
        <fullName evidence="1">Uncharacterized protein</fullName>
    </submittedName>
</protein>
<dbReference type="AlphaFoldDB" id="A0AAE0P3W5"/>
<evidence type="ECO:0000313" key="2">
    <source>
        <dbReference type="Proteomes" id="UP001285441"/>
    </source>
</evidence>
<dbReference type="EMBL" id="JAULSW010000001">
    <property type="protein sequence ID" value="KAK3392876.1"/>
    <property type="molecule type" value="Genomic_DNA"/>
</dbReference>
<reference evidence="1" key="2">
    <citation type="submission" date="2023-06" db="EMBL/GenBank/DDBJ databases">
        <authorList>
            <consortium name="Lawrence Berkeley National Laboratory"/>
            <person name="Haridas S."/>
            <person name="Hensen N."/>
            <person name="Bonometti L."/>
            <person name="Westerberg I."/>
            <person name="Brannstrom I.O."/>
            <person name="Guillou S."/>
            <person name="Cros-Aarteil S."/>
            <person name="Calhoun S."/>
            <person name="Kuo A."/>
            <person name="Mondo S."/>
            <person name="Pangilinan J."/>
            <person name="Riley R."/>
            <person name="LaButti K."/>
            <person name="Andreopoulos B."/>
            <person name="Lipzen A."/>
            <person name="Chen C."/>
            <person name="Yanf M."/>
            <person name="Daum C."/>
            <person name="Ng V."/>
            <person name="Clum A."/>
            <person name="Steindorff A."/>
            <person name="Ohm R."/>
            <person name="Martin F."/>
            <person name="Silar P."/>
            <person name="Natvig D."/>
            <person name="Lalanne C."/>
            <person name="Gautier V."/>
            <person name="Ament-velasquez S.L."/>
            <person name="Kruys A."/>
            <person name="Hutchinson M.I."/>
            <person name="Powell A.J."/>
            <person name="Barry K."/>
            <person name="Miller A.N."/>
            <person name="Grigoriev I.V."/>
            <person name="Debuchy R."/>
            <person name="Gladieux P."/>
            <person name="Thoren M.H."/>
            <person name="Johannesson H."/>
        </authorList>
    </citation>
    <scope>NUCLEOTIDE SEQUENCE</scope>
    <source>
        <strain evidence="1">CBS 232.78</strain>
    </source>
</reference>
<dbReference type="Proteomes" id="UP001285441">
    <property type="component" value="Unassembled WGS sequence"/>
</dbReference>
<keyword evidence="2" id="KW-1185">Reference proteome</keyword>
<accession>A0AAE0P3W5</accession>
<comment type="caution">
    <text evidence="1">The sequence shown here is derived from an EMBL/GenBank/DDBJ whole genome shotgun (WGS) entry which is preliminary data.</text>
</comment>